<dbReference type="InterPro" id="IPR010492">
    <property type="entry name" value="GINS_Psf3"/>
</dbReference>
<dbReference type="Gene3D" id="1.20.58.2050">
    <property type="match status" value="1"/>
</dbReference>
<dbReference type="SUPFAM" id="SSF158573">
    <property type="entry name" value="GINS helical bundle-like"/>
    <property type="match status" value="1"/>
</dbReference>
<keyword evidence="1" id="KW-0235">DNA replication</keyword>
<proteinExistence type="inferred from homology"/>
<dbReference type="PANTHER" id="PTHR22768">
    <property type="entry name" value="DNA REPLICATION COMPLEX GINS PROTEIN PSF3"/>
    <property type="match status" value="1"/>
</dbReference>
<reference evidence="3" key="1">
    <citation type="submission" date="2022-11" db="UniProtKB">
        <authorList>
            <consortium name="WormBaseParasite"/>
        </authorList>
    </citation>
    <scope>IDENTIFICATION</scope>
</reference>
<dbReference type="CDD" id="cd11713">
    <property type="entry name" value="GINS_A_psf3"/>
    <property type="match status" value="1"/>
</dbReference>
<protein>
    <recommendedName>
        <fullName evidence="1">DNA replication complex GINS protein PSF3</fullName>
    </recommendedName>
</protein>
<dbReference type="AlphaFoldDB" id="A0A914C6L5"/>
<dbReference type="GO" id="GO:1902975">
    <property type="term" value="P:mitotic DNA replication initiation"/>
    <property type="evidence" value="ECO:0007669"/>
    <property type="project" value="TreeGrafter"/>
</dbReference>
<sequence>MDLLKNTIDVDEDYYDVNSILAINSNVAVVFRKDTPKELFSLIGQKAPDSIPEKGFKTEVPAWFLPGLGLNVSVPRIFNPSNRDALRADAKTFNFTAIENGRHFYKLGMHLSRQVGGNQGKEIAGALLDSFNQRCEKIVRESVDPSRKPEKFDEAEKKIFETGQKIEQEMTYWMRNVDKYSLKRKRTEISVFQNRWSSNT</sequence>
<evidence type="ECO:0000256" key="1">
    <source>
        <dbReference type="RuleBase" id="RU367161"/>
    </source>
</evidence>
<comment type="similarity">
    <text evidence="1">Belongs to the GINS3/PSF3 family.</text>
</comment>
<dbReference type="InterPro" id="IPR038437">
    <property type="entry name" value="GINS_Psf3_sf"/>
</dbReference>
<dbReference type="WBParaSite" id="ACRNAN_Path_331.g1268.t1">
    <property type="protein sequence ID" value="ACRNAN_Path_331.g1268.t1"/>
    <property type="gene ID" value="ACRNAN_Path_331.g1268"/>
</dbReference>
<comment type="subcellular location">
    <subcellularLocation>
        <location evidence="1">Nucleus</location>
    </subcellularLocation>
</comment>
<dbReference type="InterPro" id="IPR036224">
    <property type="entry name" value="GINS_bundle-like_dom_sf"/>
</dbReference>
<comment type="subunit">
    <text evidence="1">Component of the GINS complex.</text>
</comment>
<name>A0A914C6L5_9BILA</name>
<accession>A0A914C6L5</accession>
<dbReference type="Proteomes" id="UP000887540">
    <property type="component" value="Unplaced"/>
</dbReference>
<dbReference type="GO" id="GO:0000811">
    <property type="term" value="C:GINS complex"/>
    <property type="evidence" value="ECO:0007669"/>
    <property type="project" value="UniProtKB-UniRule"/>
</dbReference>
<comment type="function">
    <text evidence="1">The GINS complex plays an essential role in the initiation of DNA replication.</text>
</comment>
<organism evidence="2 3">
    <name type="scientific">Acrobeloides nanus</name>
    <dbReference type="NCBI Taxonomy" id="290746"/>
    <lineage>
        <taxon>Eukaryota</taxon>
        <taxon>Metazoa</taxon>
        <taxon>Ecdysozoa</taxon>
        <taxon>Nematoda</taxon>
        <taxon>Chromadorea</taxon>
        <taxon>Rhabditida</taxon>
        <taxon>Tylenchina</taxon>
        <taxon>Cephalobomorpha</taxon>
        <taxon>Cephaloboidea</taxon>
        <taxon>Cephalobidae</taxon>
        <taxon>Acrobeloides</taxon>
    </lineage>
</organism>
<evidence type="ECO:0000313" key="3">
    <source>
        <dbReference type="WBParaSite" id="ACRNAN_Path_331.g1268.t1"/>
    </source>
</evidence>
<evidence type="ECO:0000313" key="2">
    <source>
        <dbReference type="Proteomes" id="UP000887540"/>
    </source>
</evidence>
<dbReference type="PANTHER" id="PTHR22768:SF0">
    <property type="entry name" value="DNA REPLICATION COMPLEX GINS PROTEIN PSF3"/>
    <property type="match status" value="1"/>
</dbReference>
<keyword evidence="1" id="KW-0539">Nucleus</keyword>
<dbReference type="SUPFAM" id="SSF160059">
    <property type="entry name" value="PriA/YqbF domain"/>
    <property type="match status" value="1"/>
</dbReference>
<keyword evidence="2" id="KW-1185">Reference proteome</keyword>